<dbReference type="Gene3D" id="1.10.10.60">
    <property type="entry name" value="Homeodomain-like"/>
    <property type="match status" value="1"/>
</dbReference>
<evidence type="ECO:0000313" key="12">
    <source>
        <dbReference type="Ensembl" id="ENSAMEP00000032280.1"/>
    </source>
</evidence>
<dbReference type="FunFam" id="1.10.10.60:FF:000167">
    <property type="entry name" value="Homeobox protein engrailed-like"/>
    <property type="match status" value="1"/>
</dbReference>
<evidence type="ECO:0000256" key="7">
    <source>
        <dbReference type="RuleBase" id="RU000682"/>
    </source>
</evidence>
<name>D2H743_AILME</name>
<evidence type="ECO:0000256" key="4">
    <source>
        <dbReference type="ARBA" id="ARBA00023155"/>
    </source>
</evidence>
<reference evidence="11 13" key="1">
    <citation type="journal article" date="2010" name="Nature">
        <title>The sequence and de novo assembly of the giant panda genome.</title>
        <authorList>
            <person name="Li R."/>
            <person name="Fan W."/>
            <person name="Tian G."/>
            <person name="Zhu H."/>
            <person name="He L."/>
            <person name="Cai J."/>
            <person name="Huang Q."/>
            <person name="Cai Q."/>
            <person name="Li B."/>
            <person name="Bai Y."/>
            <person name="Zhang Z."/>
            <person name="Zhang Y."/>
            <person name="Wang W."/>
            <person name="Li J."/>
            <person name="Wei F."/>
            <person name="Li H."/>
            <person name="Jian M."/>
            <person name="Li J."/>
            <person name="Zhang Z."/>
            <person name="Nielsen R."/>
            <person name="Li D."/>
            <person name="Gu W."/>
            <person name="Yang Z."/>
            <person name="Xuan Z."/>
            <person name="Ryder O.A."/>
            <person name="Leung F.C."/>
            <person name="Zhou Y."/>
            <person name="Cao J."/>
            <person name="Sun X."/>
            <person name="Fu Y."/>
            <person name="Fang X."/>
            <person name="Guo X."/>
            <person name="Wang B."/>
            <person name="Hou R."/>
            <person name="Shen F."/>
            <person name="Mu B."/>
            <person name="Ni P."/>
            <person name="Lin R."/>
            <person name="Qian W."/>
            <person name="Wang G."/>
            <person name="Yu C."/>
            <person name="Nie W."/>
            <person name="Wang J."/>
            <person name="Wu Z."/>
            <person name="Liang H."/>
            <person name="Min J."/>
            <person name="Wu Q."/>
            <person name="Cheng S."/>
            <person name="Ruan J."/>
            <person name="Wang M."/>
            <person name="Shi Z."/>
            <person name="Wen M."/>
            <person name="Liu B."/>
            <person name="Ren X."/>
            <person name="Zheng H."/>
            <person name="Dong D."/>
            <person name="Cook K."/>
            <person name="Shan G."/>
            <person name="Zhang H."/>
            <person name="Kosiol C."/>
            <person name="Xie X."/>
            <person name="Lu Z."/>
            <person name="Zheng H."/>
            <person name="Li Y."/>
            <person name="Steiner C.C."/>
            <person name="Lam T.T."/>
            <person name="Lin S."/>
            <person name="Zhang Q."/>
            <person name="Li G."/>
            <person name="Tian J."/>
            <person name="Gong T."/>
            <person name="Liu H."/>
            <person name="Zhang D."/>
            <person name="Fang L."/>
            <person name="Ye C."/>
            <person name="Zhang J."/>
            <person name="Hu W."/>
            <person name="Xu A."/>
            <person name="Ren Y."/>
            <person name="Zhang G."/>
            <person name="Bruford M.W."/>
            <person name="Li Q."/>
            <person name="Ma L."/>
            <person name="Guo Y."/>
            <person name="An N."/>
            <person name="Hu Y."/>
            <person name="Zheng Y."/>
            <person name="Shi Y."/>
            <person name="Li Z."/>
            <person name="Liu Q."/>
            <person name="Chen Y."/>
            <person name="Zhao J."/>
            <person name="Qu N."/>
            <person name="Zhao S."/>
            <person name="Tian F."/>
            <person name="Wang X."/>
            <person name="Wang H."/>
            <person name="Xu L."/>
            <person name="Liu X."/>
            <person name="Vinar T."/>
            <person name="Wang Y."/>
            <person name="Lam T.W."/>
            <person name="Yiu S.M."/>
            <person name="Liu S."/>
            <person name="Zhang H."/>
            <person name="Li D."/>
            <person name="Huang Y."/>
            <person name="Wang X."/>
            <person name="Yang G."/>
            <person name="Jiang Z."/>
            <person name="Wang J."/>
            <person name="Qin N."/>
            <person name="Li L."/>
            <person name="Li J."/>
            <person name="Bolund L."/>
            <person name="Kristiansen K."/>
            <person name="Wong G.K."/>
            <person name="Olson M."/>
            <person name="Zhang X."/>
            <person name="Li S."/>
            <person name="Yang H."/>
            <person name="Wang J."/>
            <person name="Wang J."/>
        </authorList>
    </citation>
    <scope>NUCLEOTIDE SEQUENCE [LARGE SCALE GENOMIC DNA]</scope>
</reference>
<dbReference type="InterPro" id="IPR019737">
    <property type="entry name" value="Homeobox-engrailed_CS"/>
</dbReference>
<dbReference type="Proteomes" id="UP000008912">
    <property type="component" value="Unassembled WGS sequence"/>
</dbReference>
<dbReference type="InterPro" id="IPR001356">
    <property type="entry name" value="HD"/>
</dbReference>
<feature type="DNA-binding region" description="Homeobox" evidence="6">
    <location>
        <begin position="193"/>
        <end position="252"/>
    </location>
</feature>
<keyword evidence="13" id="KW-1185">Reference proteome</keyword>
<dbReference type="CDD" id="cd00086">
    <property type="entry name" value="homeodomain"/>
    <property type="match status" value="1"/>
</dbReference>
<feature type="region of interest" description="Disordered" evidence="9">
    <location>
        <begin position="174"/>
        <end position="197"/>
    </location>
</feature>
<evidence type="ECO:0000256" key="3">
    <source>
        <dbReference type="ARBA" id="ARBA00023125"/>
    </source>
</evidence>
<dbReference type="PROSITE" id="PS00027">
    <property type="entry name" value="HOMEOBOX_1"/>
    <property type="match status" value="1"/>
</dbReference>
<evidence type="ECO:0000256" key="2">
    <source>
        <dbReference type="ARBA" id="ARBA00022473"/>
    </source>
</evidence>
<evidence type="ECO:0000259" key="10">
    <source>
        <dbReference type="PROSITE" id="PS50071"/>
    </source>
</evidence>
<dbReference type="Pfam" id="PF00046">
    <property type="entry name" value="Homeodomain"/>
    <property type="match status" value="1"/>
</dbReference>
<feature type="domain" description="Homeobox" evidence="10">
    <location>
        <begin position="191"/>
        <end position="251"/>
    </location>
</feature>
<keyword evidence="5 6" id="KW-0539">Nucleus</keyword>
<dbReference type="AlphaFoldDB" id="D2H743"/>
<dbReference type="PROSITE" id="PS50071">
    <property type="entry name" value="HOMEOBOX_2"/>
    <property type="match status" value="1"/>
</dbReference>
<dbReference type="GeneTree" id="ENSGT00940000160811"/>
<dbReference type="SUPFAM" id="SSF46689">
    <property type="entry name" value="Homeodomain-like"/>
    <property type="match status" value="1"/>
</dbReference>
<dbReference type="InterPro" id="IPR050720">
    <property type="entry name" value="Engrailed_Homeobox_TFs"/>
</dbReference>
<evidence type="ECO:0000256" key="1">
    <source>
        <dbReference type="ARBA" id="ARBA00004123"/>
    </source>
</evidence>
<dbReference type="PANTHER" id="PTHR24341">
    <property type="entry name" value="HOMEOBOX PROTEIN ENGRAILED"/>
    <property type="match status" value="1"/>
</dbReference>
<evidence type="ECO:0000313" key="13">
    <source>
        <dbReference type="Proteomes" id="UP000008912"/>
    </source>
</evidence>
<comment type="subcellular location">
    <subcellularLocation>
        <location evidence="1 6 7">Nucleus</location>
    </subcellularLocation>
</comment>
<dbReference type="Ensembl" id="ENSAMET00000027634.1">
    <property type="protein sequence ID" value="ENSAMEP00000032280.1"/>
    <property type="gene ID" value="ENSAMEG00000026450.1"/>
</dbReference>
<gene>
    <name evidence="11" type="ORF">PANDA_005932</name>
</gene>
<dbReference type="InterPro" id="IPR017970">
    <property type="entry name" value="Homeobox_CS"/>
</dbReference>
<dbReference type="Pfam" id="PF10525">
    <property type="entry name" value="Engrail_1_C_sig"/>
    <property type="match status" value="1"/>
</dbReference>
<proteinExistence type="inferred from homology"/>
<dbReference type="PRINTS" id="PR00026">
    <property type="entry name" value="ENGRAILED"/>
</dbReference>
<accession>D2H743</accession>
<evidence type="ECO:0000256" key="5">
    <source>
        <dbReference type="ARBA" id="ARBA00023242"/>
    </source>
</evidence>
<dbReference type="GO" id="GO:0000981">
    <property type="term" value="F:DNA-binding transcription factor activity, RNA polymerase II-specific"/>
    <property type="evidence" value="ECO:0007669"/>
    <property type="project" value="InterPro"/>
</dbReference>
<dbReference type="GO" id="GO:0030182">
    <property type="term" value="P:neuron differentiation"/>
    <property type="evidence" value="ECO:0007669"/>
    <property type="project" value="TreeGrafter"/>
</dbReference>
<evidence type="ECO:0000313" key="11">
    <source>
        <dbReference type="EMBL" id="EFB14615.1"/>
    </source>
</evidence>
<dbReference type="PANTHER" id="PTHR24341:SF4">
    <property type="entry name" value="HOMEOBOX PROTEIN ENGRAILED-1"/>
    <property type="match status" value="1"/>
</dbReference>
<keyword evidence="3 6" id="KW-0238">DNA-binding</keyword>
<evidence type="ECO:0000256" key="8">
    <source>
        <dbReference type="RuleBase" id="RU510713"/>
    </source>
</evidence>
<dbReference type="InterPro" id="IPR000747">
    <property type="entry name" value="HD_engrailed"/>
</dbReference>
<dbReference type="GO" id="GO:0005634">
    <property type="term" value="C:nucleus"/>
    <property type="evidence" value="ECO:0007669"/>
    <property type="project" value="UniProtKB-SubCell"/>
</dbReference>
<dbReference type="InterPro" id="IPR009057">
    <property type="entry name" value="Homeodomain-like_sf"/>
</dbReference>
<dbReference type="EMBL" id="GL192545">
    <property type="protein sequence ID" value="EFB14615.1"/>
    <property type="molecule type" value="Genomic_DNA"/>
</dbReference>
<organism evidence="11">
    <name type="scientific">Ailuropoda melanoleuca</name>
    <name type="common">Giant panda</name>
    <dbReference type="NCBI Taxonomy" id="9646"/>
    <lineage>
        <taxon>Eukaryota</taxon>
        <taxon>Metazoa</taxon>
        <taxon>Chordata</taxon>
        <taxon>Craniata</taxon>
        <taxon>Vertebrata</taxon>
        <taxon>Euteleostomi</taxon>
        <taxon>Mammalia</taxon>
        <taxon>Eutheria</taxon>
        <taxon>Laurasiatheria</taxon>
        <taxon>Carnivora</taxon>
        <taxon>Caniformia</taxon>
        <taxon>Ursidae</taxon>
        <taxon>Ailuropoda</taxon>
    </lineage>
</organism>
<dbReference type="PRINTS" id="PR00024">
    <property type="entry name" value="HOMEOBOX"/>
</dbReference>
<dbReference type="InterPro" id="IPR020479">
    <property type="entry name" value="HD_metazoa"/>
</dbReference>
<comment type="similarity">
    <text evidence="8">Belongs to the Engrailed homeobox family.</text>
</comment>
<evidence type="ECO:0000256" key="6">
    <source>
        <dbReference type="PROSITE-ProRule" id="PRU00108"/>
    </source>
</evidence>
<keyword evidence="4 6" id="KW-0371">Homeobox</keyword>
<protein>
    <recommendedName>
        <fullName evidence="8">Homeobox protein engrailed-like</fullName>
    </recommendedName>
</protein>
<dbReference type="PROSITE" id="PS00033">
    <property type="entry name" value="ENGRAILED"/>
    <property type="match status" value="1"/>
</dbReference>
<sequence length="282" mass="31714">MLKVDEEEGMLHSHLPFILSGDPAKITTPYSLQILHPHSPGPHYQDPFPRNEMLEMFKINRSFSYVSPTTEIGQSSANWSWHSPANLQLALEVSRLLEVRPAEPPSLTVSFKPGKFRSGGGVGSPSAQGAKYPEHGNPAILLMGSANGGPVVKTDSQQPLVWPAWVYCTRYSDRPSSGPRTRKLKKKKNEKEDKRPRTAFTAEQLQRLKAEFQANRYITEQRRQTLAQELSLNESQIKIWFQNKRAKIKKATGIKNGLALHLMAQGLYNHSTTTVQDKDESE</sequence>
<evidence type="ECO:0000256" key="9">
    <source>
        <dbReference type="SAM" id="MobiDB-lite"/>
    </source>
</evidence>
<dbReference type="GO" id="GO:0000978">
    <property type="term" value="F:RNA polymerase II cis-regulatory region sequence-specific DNA binding"/>
    <property type="evidence" value="ECO:0007669"/>
    <property type="project" value="TreeGrafter"/>
</dbReference>
<keyword evidence="2" id="KW-0217">Developmental protein</keyword>
<dbReference type="SMART" id="SM00389">
    <property type="entry name" value="HOX"/>
    <property type="match status" value="1"/>
</dbReference>
<dbReference type="InterPro" id="IPR019549">
    <property type="entry name" value="Homeobox-engrailed_C-terminal"/>
</dbReference>
<reference evidence="12" key="2">
    <citation type="submission" date="2025-05" db="UniProtKB">
        <authorList>
            <consortium name="Ensembl"/>
        </authorList>
    </citation>
    <scope>IDENTIFICATION</scope>
</reference>